<dbReference type="Proteomes" id="UP001293254">
    <property type="component" value="Unassembled WGS sequence"/>
</dbReference>
<organism evidence="4 5">
    <name type="scientific">Sesamum alatum</name>
    <dbReference type="NCBI Taxonomy" id="300844"/>
    <lineage>
        <taxon>Eukaryota</taxon>
        <taxon>Viridiplantae</taxon>
        <taxon>Streptophyta</taxon>
        <taxon>Embryophyta</taxon>
        <taxon>Tracheophyta</taxon>
        <taxon>Spermatophyta</taxon>
        <taxon>Magnoliopsida</taxon>
        <taxon>eudicotyledons</taxon>
        <taxon>Gunneridae</taxon>
        <taxon>Pentapetalae</taxon>
        <taxon>asterids</taxon>
        <taxon>lamiids</taxon>
        <taxon>Lamiales</taxon>
        <taxon>Pedaliaceae</taxon>
        <taxon>Sesamum</taxon>
    </lineage>
</organism>
<dbReference type="AlphaFoldDB" id="A0AAE2CIX5"/>
<protein>
    <submittedName>
        <fullName evidence="4">2-phytyl-1,4-beta-naphthoquinone methyltransferase, chloroplastic</fullName>
    </submittedName>
</protein>
<keyword evidence="3" id="KW-0949">S-adenosyl-L-methionine</keyword>
<reference evidence="4" key="1">
    <citation type="submission" date="2020-06" db="EMBL/GenBank/DDBJ databases">
        <authorList>
            <person name="Li T."/>
            <person name="Hu X."/>
            <person name="Zhang T."/>
            <person name="Song X."/>
            <person name="Zhang H."/>
            <person name="Dai N."/>
            <person name="Sheng W."/>
            <person name="Hou X."/>
            <person name="Wei L."/>
        </authorList>
    </citation>
    <scope>NUCLEOTIDE SEQUENCE</scope>
    <source>
        <strain evidence="4">3651</strain>
        <tissue evidence="4">Leaf</tissue>
    </source>
</reference>
<dbReference type="PROSITE" id="PS01183">
    <property type="entry name" value="UBIE_1"/>
    <property type="match status" value="1"/>
</dbReference>
<keyword evidence="5" id="KW-1185">Reference proteome</keyword>
<comment type="caution">
    <text evidence="4">The sequence shown here is derived from an EMBL/GenBank/DDBJ whole genome shotgun (WGS) entry which is preliminary data.</text>
</comment>
<evidence type="ECO:0000313" key="4">
    <source>
        <dbReference type="EMBL" id="KAK4423845.1"/>
    </source>
</evidence>
<accession>A0AAE2CIX5</accession>
<gene>
    <name evidence="4" type="ORF">Salat_1967400</name>
</gene>
<dbReference type="GO" id="GO:0032259">
    <property type="term" value="P:methylation"/>
    <property type="evidence" value="ECO:0007669"/>
    <property type="project" value="UniProtKB-KW"/>
</dbReference>
<dbReference type="GO" id="GO:0008168">
    <property type="term" value="F:methyltransferase activity"/>
    <property type="evidence" value="ECO:0007669"/>
    <property type="project" value="UniProtKB-KW"/>
</dbReference>
<keyword evidence="1 4" id="KW-0489">Methyltransferase</keyword>
<name>A0AAE2CIX5_9LAMI</name>
<dbReference type="InterPro" id="IPR023576">
    <property type="entry name" value="UbiE/COQ5_MeTrFase_CS"/>
</dbReference>
<reference evidence="4" key="2">
    <citation type="journal article" date="2024" name="Plant">
        <title>Genomic evolution and insights into agronomic trait innovations of Sesamum species.</title>
        <authorList>
            <person name="Miao H."/>
            <person name="Wang L."/>
            <person name="Qu L."/>
            <person name="Liu H."/>
            <person name="Sun Y."/>
            <person name="Le M."/>
            <person name="Wang Q."/>
            <person name="Wei S."/>
            <person name="Zheng Y."/>
            <person name="Lin W."/>
            <person name="Duan Y."/>
            <person name="Cao H."/>
            <person name="Xiong S."/>
            <person name="Wang X."/>
            <person name="Wei L."/>
            <person name="Li C."/>
            <person name="Ma Q."/>
            <person name="Ju M."/>
            <person name="Zhao R."/>
            <person name="Li G."/>
            <person name="Mu C."/>
            <person name="Tian Q."/>
            <person name="Mei H."/>
            <person name="Zhang T."/>
            <person name="Gao T."/>
            <person name="Zhang H."/>
        </authorList>
    </citation>
    <scope>NUCLEOTIDE SEQUENCE</scope>
    <source>
        <strain evidence="4">3651</strain>
    </source>
</reference>
<dbReference type="SUPFAM" id="SSF53335">
    <property type="entry name" value="S-adenosyl-L-methionine-dependent methyltransferases"/>
    <property type="match status" value="1"/>
</dbReference>
<evidence type="ECO:0000256" key="3">
    <source>
        <dbReference type="ARBA" id="ARBA00022691"/>
    </source>
</evidence>
<evidence type="ECO:0000256" key="2">
    <source>
        <dbReference type="ARBA" id="ARBA00022679"/>
    </source>
</evidence>
<proteinExistence type="predicted"/>
<dbReference type="InterPro" id="IPR029063">
    <property type="entry name" value="SAM-dependent_MTases_sf"/>
</dbReference>
<sequence>MSGMHMDQEGDMQQGQCMKIPLLLRLQKPVRCTAERQALFNRIAPVYDKLNELLSLGRHRVWMRMSVSWSGLLLLISQRSSYRLLRPASTSDRGPVTRTLSRKKALEEMYRVLKPGTKVSVLDFNKSTNPLTSSIQDWMIDNVVVPVARGYGLASEYQYLKNSIKEYLTGSELEKLALQAGFSKAKHYEISTGFMGNSVATR</sequence>
<keyword evidence="2" id="KW-0808">Transferase</keyword>
<evidence type="ECO:0000256" key="1">
    <source>
        <dbReference type="ARBA" id="ARBA00022603"/>
    </source>
</evidence>
<dbReference type="Pfam" id="PF01209">
    <property type="entry name" value="Ubie_methyltran"/>
    <property type="match status" value="2"/>
</dbReference>
<evidence type="ECO:0000313" key="5">
    <source>
        <dbReference type="Proteomes" id="UP001293254"/>
    </source>
</evidence>
<dbReference type="EMBL" id="JACGWO010000007">
    <property type="protein sequence ID" value="KAK4423845.1"/>
    <property type="molecule type" value="Genomic_DNA"/>
</dbReference>
<dbReference type="Gene3D" id="3.40.50.150">
    <property type="entry name" value="Vaccinia Virus protein VP39"/>
    <property type="match status" value="1"/>
</dbReference>